<feature type="binding site" evidence="16">
    <location>
        <position position="236"/>
    </location>
    <ligand>
        <name>substrate</name>
    </ligand>
</feature>
<dbReference type="NCBIfam" id="NF011456">
    <property type="entry name" value="PRK14874.1"/>
    <property type="match status" value="1"/>
</dbReference>
<comment type="pathway">
    <text evidence="2 16">Amino-acid biosynthesis; L-methionine biosynthesis via de novo pathway; L-homoserine from L-aspartate: step 2/3.</text>
</comment>
<dbReference type="PANTHER" id="PTHR46278:SF2">
    <property type="entry name" value="ASPARTATE-SEMIALDEHYDE DEHYDROGENASE"/>
    <property type="match status" value="1"/>
</dbReference>
<dbReference type="GO" id="GO:0050661">
    <property type="term" value="F:NADP binding"/>
    <property type="evidence" value="ECO:0007669"/>
    <property type="project" value="UniProtKB-UniRule"/>
</dbReference>
<evidence type="ECO:0000313" key="21">
    <source>
        <dbReference type="Proteomes" id="UP001059985"/>
    </source>
</evidence>
<dbReference type="CDD" id="cd18131">
    <property type="entry name" value="ASADH_C_bac_euk_like"/>
    <property type="match status" value="1"/>
</dbReference>
<dbReference type="GO" id="GO:0071266">
    <property type="term" value="P:'de novo' L-methionine biosynthetic process"/>
    <property type="evidence" value="ECO:0007669"/>
    <property type="project" value="UniProtKB-UniRule"/>
</dbReference>
<evidence type="ECO:0000256" key="4">
    <source>
        <dbReference type="ARBA" id="ARBA00005097"/>
    </source>
</evidence>
<keyword evidence="12 16" id="KW-0560">Oxidoreductase</keyword>
<organism evidence="18 20">
    <name type="scientific">Neoehrlichia mikurensis</name>
    <dbReference type="NCBI Taxonomy" id="89586"/>
    <lineage>
        <taxon>Bacteria</taxon>
        <taxon>Pseudomonadati</taxon>
        <taxon>Pseudomonadota</taxon>
        <taxon>Alphaproteobacteria</taxon>
        <taxon>Rickettsiales</taxon>
        <taxon>Anaplasmataceae</taxon>
        <taxon>Candidatus Neoehrlichia</taxon>
    </lineage>
</organism>
<feature type="binding site" evidence="16">
    <location>
        <begin position="11"/>
        <end position="14"/>
    </location>
    <ligand>
        <name>NADP(+)</name>
        <dbReference type="ChEBI" id="CHEBI:58349"/>
    </ligand>
</feature>
<keyword evidence="10 16" id="KW-0521">NADP</keyword>
<evidence type="ECO:0000256" key="6">
    <source>
        <dbReference type="ARBA" id="ARBA00011738"/>
    </source>
</evidence>
<proteinExistence type="inferred from homology"/>
<sequence>MSCKIAIVGATGNVGRVAINILAQKSFPVENVIALASKKSFEKKISYGKKEIISCGVLDGYDFSNVDVAIFATGSSVAEQYVEKVTSQGCIVIDNSSLFRMNEDVPLIVPEVNSHDIQNYKKKYIISNPNCSTIQMVMVLNPLHQISKIKRVVVSTYQSTSGAGKAAMDELYNQTKGIFMNKNIAPKQFTKQIAFNCIPHIDVFLNNGSTKEEWKMQVETQKILDKEIQISATCVRVPVFVSHSESLNIEFTSKISEQEAIKALEEAPGILVLDRRKDKGYATPIDCVNDDYIYVSRIRKDNTVPYGLSMWVVGDNLRKGAALNAVQILEILIRNYL</sequence>
<dbReference type="Pfam" id="PF01118">
    <property type="entry name" value="Semialdhyde_dh"/>
    <property type="match status" value="1"/>
</dbReference>
<evidence type="ECO:0000256" key="15">
    <source>
        <dbReference type="ARBA" id="ARBA00047891"/>
    </source>
</evidence>
<evidence type="ECO:0000313" key="18">
    <source>
        <dbReference type="EMBL" id="UTO55809.1"/>
    </source>
</evidence>
<accession>A0A9Q9C0E7</accession>
<dbReference type="InterPro" id="IPR012280">
    <property type="entry name" value="Semialdhyde_DH_dimer_dom"/>
</dbReference>
<evidence type="ECO:0000259" key="17">
    <source>
        <dbReference type="SMART" id="SM00859"/>
    </source>
</evidence>
<evidence type="ECO:0000313" key="20">
    <source>
        <dbReference type="Proteomes" id="UP001059822"/>
    </source>
</evidence>
<feature type="binding site" evidence="16">
    <location>
        <position position="158"/>
    </location>
    <ligand>
        <name>substrate</name>
    </ligand>
</feature>
<dbReference type="GO" id="GO:0046983">
    <property type="term" value="F:protein dimerization activity"/>
    <property type="evidence" value="ECO:0007669"/>
    <property type="project" value="InterPro"/>
</dbReference>
<evidence type="ECO:0000256" key="7">
    <source>
        <dbReference type="ARBA" id="ARBA00013120"/>
    </source>
</evidence>
<evidence type="ECO:0000256" key="8">
    <source>
        <dbReference type="ARBA" id="ARBA00022605"/>
    </source>
</evidence>
<dbReference type="Proteomes" id="UP001059985">
    <property type="component" value="Chromosome"/>
</dbReference>
<dbReference type="GO" id="GO:0051287">
    <property type="term" value="F:NAD binding"/>
    <property type="evidence" value="ECO:0007669"/>
    <property type="project" value="InterPro"/>
</dbReference>
<keyword evidence="8 16" id="KW-0028">Amino-acid biosynthesis</keyword>
<keyword evidence="21" id="KW-1185">Reference proteome</keyword>
<reference evidence="18" key="1">
    <citation type="journal article" date="2022" name="Microorganisms">
        <title>Assembly and Comparison of Ca. Neoehrlichia mikurensis Genomes.</title>
        <authorList>
            <person name="Azagi T."/>
            <person name="Dirks R.P."/>
            <person name="Yebra-Pimentel E.S."/>
            <person name="Schaap P.J."/>
            <person name="Koehorst J.J."/>
            <person name="Esser H.J."/>
            <person name="Sprong H."/>
        </authorList>
    </citation>
    <scope>NUCLEOTIDE SEQUENCE</scope>
    <source>
        <strain evidence="19">18-2804</strain>
        <strain evidence="18">18-2837</strain>
    </source>
</reference>
<dbReference type="Pfam" id="PF02774">
    <property type="entry name" value="Semialdhyde_dhC"/>
    <property type="match status" value="1"/>
</dbReference>
<comment type="pathway">
    <text evidence="3 16">Amino-acid biosynthesis; L-lysine biosynthesis via DAP pathway; (S)-tetrahydrodipicolinate from L-aspartate: step 2/4.</text>
</comment>
<feature type="binding site" evidence="16">
    <location>
        <position position="100"/>
    </location>
    <ligand>
        <name>phosphate</name>
        <dbReference type="ChEBI" id="CHEBI:43474"/>
    </ligand>
</feature>
<evidence type="ECO:0000256" key="11">
    <source>
        <dbReference type="ARBA" id="ARBA00022915"/>
    </source>
</evidence>
<dbReference type="GO" id="GO:0009089">
    <property type="term" value="P:lysine biosynthetic process via diaminopimelate"/>
    <property type="evidence" value="ECO:0007669"/>
    <property type="project" value="UniProtKB-UniRule"/>
</dbReference>
<evidence type="ECO:0000256" key="9">
    <source>
        <dbReference type="ARBA" id="ARBA00022697"/>
    </source>
</evidence>
<evidence type="ECO:0000256" key="3">
    <source>
        <dbReference type="ARBA" id="ARBA00005076"/>
    </source>
</evidence>
<dbReference type="InterPro" id="IPR005986">
    <property type="entry name" value="Asp_semialdehyde_DH_beta"/>
</dbReference>
<evidence type="ECO:0000256" key="1">
    <source>
        <dbReference type="ARBA" id="ARBA00002492"/>
    </source>
</evidence>
<evidence type="ECO:0000256" key="2">
    <source>
        <dbReference type="ARBA" id="ARBA00005021"/>
    </source>
</evidence>
<feature type="binding site" evidence="16">
    <location>
        <begin position="39"/>
        <end position="40"/>
    </location>
    <ligand>
        <name>NADP(+)</name>
        <dbReference type="ChEBI" id="CHEBI:58349"/>
    </ligand>
</feature>
<comment type="catalytic activity">
    <reaction evidence="15 16">
        <text>L-aspartate 4-semialdehyde + phosphate + NADP(+) = 4-phospho-L-aspartate + NADPH + H(+)</text>
        <dbReference type="Rhea" id="RHEA:24284"/>
        <dbReference type="ChEBI" id="CHEBI:15378"/>
        <dbReference type="ChEBI" id="CHEBI:43474"/>
        <dbReference type="ChEBI" id="CHEBI:57535"/>
        <dbReference type="ChEBI" id="CHEBI:57783"/>
        <dbReference type="ChEBI" id="CHEBI:58349"/>
        <dbReference type="ChEBI" id="CHEBI:537519"/>
        <dbReference type="EC" id="1.2.1.11"/>
    </reaction>
</comment>
<evidence type="ECO:0000256" key="10">
    <source>
        <dbReference type="ARBA" id="ARBA00022857"/>
    </source>
</evidence>
<dbReference type="Proteomes" id="UP001059822">
    <property type="component" value="Chromosome"/>
</dbReference>
<dbReference type="InterPro" id="IPR000534">
    <property type="entry name" value="Semialdehyde_DH_NAD-bd"/>
</dbReference>
<dbReference type="NCBIfam" id="TIGR01296">
    <property type="entry name" value="asd_B"/>
    <property type="match status" value="1"/>
</dbReference>
<keyword evidence="14 16" id="KW-0486">Methionine biosynthesis</keyword>
<dbReference type="RefSeq" id="WP_218194443.1">
    <property type="nucleotide sequence ID" value="NZ_CP054597.1"/>
</dbReference>
<comment type="subunit">
    <text evidence="6 16">Homodimer.</text>
</comment>
<dbReference type="AlphaFoldDB" id="A0A9Q9C0E7"/>
<dbReference type="GO" id="GO:0009088">
    <property type="term" value="P:threonine biosynthetic process"/>
    <property type="evidence" value="ECO:0007669"/>
    <property type="project" value="UniProtKB-UniRule"/>
</dbReference>
<evidence type="ECO:0000256" key="13">
    <source>
        <dbReference type="ARBA" id="ARBA00023154"/>
    </source>
</evidence>
<dbReference type="GO" id="GO:0019877">
    <property type="term" value="P:diaminopimelate biosynthetic process"/>
    <property type="evidence" value="ECO:0007669"/>
    <property type="project" value="UniProtKB-UniRule"/>
</dbReference>
<evidence type="ECO:0000256" key="14">
    <source>
        <dbReference type="ARBA" id="ARBA00023167"/>
    </source>
</evidence>
<evidence type="ECO:0000256" key="16">
    <source>
        <dbReference type="HAMAP-Rule" id="MF_02121"/>
    </source>
</evidence>
<feature type="active site" description="Acyl-thioester intermediate" evidence="16">
    <location>
        <position position="131"/>
    </location>
</feature>
<dbReference type="PROSITE" id="PS01103">
    <property type="entry name" value="ASD"/>
    <property type="match status" value="1"/>
</dbReference>
<gene>
    <name evidence="16" type="primary">asd</name>
    <name evidence="19" type="ORF">LUA81_01930</name>
    <name evidence="18" type="ORF">LUA82_01950</name>
</gene>
<keyword evidence="13 16" id="KW-0457">Lysine biosynthesis</keyword>
<feature type="active site" description="Proton acceptor" evidence="16">
    <location>
        <position position="243"/>
    </location>
</feature>
<dbReference type="InterPro" id="IPR000319">
    <property type="entry name" value="Asp-semialdehyde_DH_CS"/>
</dbReference>
<dbReference type="EMBL" id="CP089285">
    <property type="protein sequence ID" value="UTO56724.1"/>
    <property type="molecule type" value="Genomic_DNA"/>
</dbReference>
<keyword evidence="11 16" id="KW-0220">Diaminopimelate biosynthesis</keyword>
<comment type="similarity">
    <text evidence="5 16">Belongs to the aspartate-semialdehyde dehydrogenase family.</text>
</comment>
<evidence type="ECO:0000313" key="19">
    <source>
        <dbReference type="EMBL" id="UTO56724.1"/>
    </source>
</evidence>
<name>A0A9Q9C0E7_9RICK</name>
<dbReference type="PIRSF" id="PIRSF000148">
    <property type="entry name" value="ASA_dh"/>
    <property type="match status" value="1"/>
</dbReference>
<dbReference type="GO" id="GO:0009097">
    <property type="term" value="P:isoleucine biosynthetic process"/>
    <property type="evidence" value="ECO:0007669"/>
    <property type="project" value="UniProtKB-UniRule"/>
</dbReference>
<evidence type="ECO:0000256" key="12">
    <source>
        <dbReference type="ARBA" id="ARBA00023002"/>
    </source>
</evidence>
<comment type="caution">
    <text evidence="16">Lacks conserved residue(s) required for the propagation of feature annotation.</text>
</comment>
<keyword evidence="9 16" id="KW-0791">Threonine biosynthesis</keyword>
<dbReference type="SMART" id="SM00859">
    <property type="entry name" value="Semialdhyde_dh"/>
    <property type="match status" value="1"/>
</dbReference>
<feature type="binding site" evidence="16">
    <location>
        <position position="316"/>
    </location>
    <ligand>
        <name>NADP(+)</name>
        <dbReference type="ChEBI" id="CHEBI:58349"/>
    </ligand>
</feature>
<dbReference type="CDD" id="cd02316">
    <property type="entry name" value="VcASADH2_like_N"/>
    <property type="match status" value="1"/>
</dbReference>
<protein>
    <recommendedName>
        <fullName evidence="7 16">Aspartate-semialdehyde dehydrogenase</fullName>
        <shortName evidence="16">ASA dehydrogenase</shortName>
        <shortName evidence="16">ASADH</shortName>
        <ecNumber evidence="7 16">1.2.1.11</ecNumber>
    </recommendedName>
    <alternativeName>
        <fullName evidence="16">Aspartate-beta-semialdehyde dehydrogenase</fullName>
    </alternativeName>
</protein>
<dbReference type="EMBL" id="CP089286">
    <property type="protein sequence ID" value="UTO55809.1"/>
    <property type="molecule type" value="Genomic_DNA"/>
</dbReference>
<evidence type="ECO:0000256" key="5">
    <source>
        <dbReference type="ARBA" id="ARBA00010584"/>
    </source>
</evidence>
<comment type="function">
    <text evidence="1 16">Catalyzes the NADPH-dependent formation of L-aspartate-semialdehyde (L-ASA) by the reductive dephosphorylation of L-aspartyl-4-phosphate.</text>
</comment>
<dbReference type="HAMAP" id="MF_02121">
    <property type="entry name" value="ASADH"/>
    <property type="match status" value="1"/>
</dbReference>
<dbReference type="PANTHER" id="PTHR46278">
    <property type="entry name" value="DEHYDROGENASE, PUTATIVE-RELATED"/>
    <property type="match status" value="1"/>
</dbReference>
<feature type="domain" description="Semialdehyde dehydrogenase NAD-binding" evidence="17">
    <location>
        <begin position="4"/>
        <end position="120"/>
    </location>
</feature>
<dbReference type="InterPro" id="IPR012080">
    <property type="entry name" value="Asp_semialdehyde_DH"/>
</dbReference>
<dbReference type="EC" id="1.2.1.11" evidence="7 16"/>
<feature type="binding site" evidence="16">
    <location>
        <begin position="161"/>
        <end position="162"/>
    </location>
    <ligand>
        <name>NADP(+)</name>
        <dbReference type="ChEBI" id="CHEBI:58349"/>
    </ligand>
</feature>
<comment type="pathway">
    <text evidence="4 16">Amino-acid biosynthesis; L-threonine biosynthesis; L-threonine from L-aspartate: step 2/5.</text>
</comment>
<dbReference type="GO" id="GO:0004073">
    <property type="term" value="F:aspartate-semialdehyde dehydrogenase activity"/>
    <property type="evidence" value="ECO:0007669"/>
    <property type="project" value="UniProtKB-UniRule"/>
</dbReference>